<dbReference type="EMBL" id="BMAV01001738">
    <property type="protein sequence ID" value="GFY40157.1"/>
    <property type="molecule type" value="Genomic_DNA"/>
</dbReference>
<accession>A0A8X7BRP6</accession>
<organism evidence="1 2">
    <name type="scientific">Trichonephila inaurata madagascariensis</name>
    <dbReference type="NCBI Taxonomy" id="2747483"/>
    <lineage>
        <taxon>Eukaryota</taxon>
        <taxon>Metazoa</taxon>
        <taxon>Ecdysozoa</taxon>
        <taxon>Arthropoda</taxon>
        <taxon>Chelicerata</taxon>
        <taxon>Arachnida</taxon>
        <taxon>Araneae</taxon>
        <taxon>Araneomorphae</taxon>
        <taxon>Entelegynae</taxon>
        <taxon>Araneoidea</taxon>
        <taxon>Nephilidae</taxon>
        <taxon>Trichonephila</taxon>
        <taxon>Trichonephila inaurata</taxon>
    </lineage>
</organism>
<sequence length="98" mass="11303">MKLLPLQETWNENISRIFSKSRAMNSKQIAFRAVDDDGVVFCIDGRWCYSGQYMSRGKSWYLSPVRIPRNADPTNPYSKCHSVSVARKLLLIRSMTDV</sequence>
<proteinExistence type="predicted"/>
<dbReference type="Proteomes" id="UP000886998">
    <property type="component" value="Unassembled WGS sequence"/>
</dbReference>
<protein>
    <submittedName>
        <fullName evidence="1">Uncharacterized protein</fullName>
    </submittedName>
</protein>
<keyword evidence="2" id="KW-1185">Reference proteome</keyword>
<gene>
    <name evidence="1" type="ORF">TNIN_11761</name>
</gene>
<comment type="caution">
    <text evidence="1">The sequence shown here is derived from an EMBL/GenBank/DDBJ whole genome shotgun (WGS) entry which is preliminary data.</text>
</comment>
<name>A0A8X7BRP6_9ARAC</name>
<evidence type="ECO:0000313" key="1">
    <source>
        <dbReference type="EMBL" id="GFY40157.1"/>
    </source>
</evidence>
<reference evidence="1" key="1">
    <citation type="submission" date="2020-08" db="EMBL/GenBank/DDBJ databases">
        <title>Multicomponent nature underlies the extraordinary mechanical properties of spider dragline silk.</title>
        <authorList>
            <person name="Kono N."/>
            <person name="Nakamura H."/>
            <person name="Mori M."/>
            <person name="Yoshida Y."/>
            <person name="Ohtoshi R."/>
            <person name="Malay A.D."/>
            <person name="Moran D.A.P."/>
            <person name="Tomita M."/>
            <person name="Numata K."/>
            <person name="Arakawa K."/>
        </authorList>
    </citation>
    <scope>NUCLEOTIDE SEQUENCE</scope>
</reference>
<dbReference type="AlphaFoldDB" id="A0A8X7BRP6"/>
<evidence type="ECO:0000313" key="2">
    <source>
        <dbReference type="Proteomes" id="UP000886998"/>
    </source>
</evidence>